<evidence type="ECO:0000313" key="2">
    <source>
        <dbReference type="EMBL" id="JAV23768.1"/>
    </source>
</evidence>
<dbReference type="EMBL" id="GFDL01011277">
    <property type="protein sequence ID" value="JAV23768.1"/>
    <property type="molecule type" value="Transcribed_RNA"/>
</dbReference>
<accession>A0A1Q3F8E9</accession>
<protein>
    <submittedName>
        <fullName evidence="2">Uncharacterized protein</fullName>
    </submittedName>
</protein>
<dbReference type="AlphaFoldDB" id="A0A1Q3F8E9"/>
<name>A0A1Q3F8E9_CULTA</name>
<proteinExistence type="predicted"/>
<evidence type="ECO:0000256" key="1">
    <source>
        <dbReference type="SAM" id="MobiDB-lite"/>
    </source>
</evidence>
<organism evidence="2">
    <name type="scientific">Culex tarsalis</name>
    <name type="common">Encephalitis mosquito</name>
    <dbReference type="NCBI Taxonomy" id="7177"/>
    <lineage>
        <taxon>Eukaryota</taxon>
        <taxon>Metazoa</taxon>
        <taxon>Ecdysozoa</taxon>
        <taxon>Arthropoda</taxon>
        <taxon>Hexapoda</taxon>
        <taxon>Insecta</taxon>
        <taxon>Pterygota</taxon>
        <taxon>Neoptera</taxon>
        <taxon>Endopterygota</taxon>
        <taxon>Diptera</taxon>
        <taxon>Nematocera</taxon>
        <taxon>Culicoidea</taxon>
        <taxon>Culicidae</taxon>
        <taxon>Culicinae</taxon>
        <taxon>Culicini</taxon>
        <taxon>Culex</taxon>
        <taxon>Culex</taxon>
    </lineage>
</organism>
<reference evidence="2" key="1">
    <citation type="submission" date="2017-01" db="EMBL/GenBank/DDBJ databases">
        <title>A deep insight into the sialotranscriptome of adult male and female Cluex tarsalis mosquitoes.</title>
        <authorList>
            <person name="Ribeiro J.M."/>
            <person name="Moreira F."/>
            <person name="Bernard K.A."/>
            <person name="Calvo E."/>
        </authorList>
    </citation>
    <scope>NUCLEOTIDE SEQUENCE</scope>
    <source>
        <strain evidence="2">Kern County</strain>
        <tissue evidence="2">Salivary glands</tissue>
    </source>
</reference>
<feature type="compositionally biased region" description="Low complexity" evidence="1">
    <location>
        <begin position="154"/>
        <end position="163"/>
    </location>
</feature>
<feature type="region of interest" description="Disordered" evidence="1">
    <location>
        <begin position="139"/>
        <end position="167"/>
    </location>
</feature>
<sequence length="286" mass="31146">MMARNAAGNAATSCPKTPAFVNSFRRMPMSILETPALIKRPPGNIKTAVVGPSPSTAAARPFWMFSDGGPKASPVPGAAVGRTVSAYNSPLPDSTSFVGSSRKENVVRNVEERPAPKRVCFEPLPLKPQWNTVKWVPKAVSAQPSRQGKPEPPKQQQQQQQSKPDPKKFRIITGSVEHILKLSRSAPEEAPLVELYANILSMKRGASGTERILLLRNQAGPVIQGVFFEIDFRMPEVAAGDFVRCVGRLTGGSRLQILKLTPASEEDELMGLRLQKVSGFVADLRR</sequence>